<dbReference type="SUPFAM" id="SSF53756">
    <property type="entry name" value="UDP-Glycosyltransferase/glycogen phosphorylase"/>
    <property type="match status" value="1"/>
</dbReference>
<protein>
    <submittedName>
        <fullName evidence="1">Glycosyltransferase family 1 protein</fullName>
    </submittedName>
</protein>
<dbReference type="Pfam" id="PF13692">
    <property type="entry name" value="Glyco_trans_1_4"/>
    <property type="match status" value="1"/>
</dbReference>
<name>A0A7V7PSS7_9HYPH</name>
<proteinExistence type="predicted"/>
<dbReference type="RefSeq" id="WP_150967518.1">
    <property type="nucleotide sequence ID" value="NZ_VZDO01000001.1"/>
</dbReference>
<keyword evidence="2" id="KW-1185">Reference proteome</keyword>
<dbReference type="AlphaFoldDB" id="A0A7V7PSS7"/>
<organism evidence="1 2">
    <name type="scientific">Plantimonas leprariae</name>
    <dbReference type="NCBI Taxonomy" id="2615207"/>
    <lineage>
        <taxon>Bacteria</taxon>
        <taxon>Pseudomonadati</taxon>
        <taxon>Pseudomonadota</taxon>
        <taxon>Alphaproteobacteria</taxon>
        <taxon>Hyphomicrobiales</taxon>
        <taxon>Aurantimonadaceae</taxon>
        <taxon>Plantimonas</taxon>
    </lineage>
</organism>
<reference evidence="1 2" key="1">
    <citation type="submission" date="2019-09" db="EMBL/GenBank/DDBJ databases">
        <title>YIM 132180 draft genome.</title>
        <authorList>
            <person name="Zhang K."/>
        </authorList>
    </citation>
    <scope>NUCLEOTIDE SEQUENCE [LARGE SCALE GENOMIC DNA]</scope>
    <source>
        <strain evidence="1 2">YIM 132180</strain>
    </source>
</reference>
<accession>A0A7V7PSS7</accession>
<dbReference type="GO" id="GO:0016740">
    <property type="term" value="F:transferase activity"/>
    <property type="evidence" value="ECO:0007669"/>
    <property type="project" value="UniProtKB-KW"/>
</dbReference>
<evidence type="ECO:0000313" key="1">
    <source>
        <dbReference type="EMBL" id="KAB0682544.1"/>
    </source>
</evidence>
<dbReference type="Gene3D" id="3.40.50.2000">
    <property type="entry name" value="Glycogen Phosphorylase B"/>
    <property type="match status" value="1"/>
</dbReference>
<sequence>MAVEIDSTQTEFHSHTSNSPKPLLVCFSHLRWDFVYQRPQHLLSRAADSYQVVFIEEPIFVDVAEPEMRLSSRPKGIVVGVPAFPHGTPHEAVVSGQQRLIETLIAQHPADFSIYWYYSSMPFALNDGSKADVVVFDNMDELSAFLGAPPELLDLEKRLLARADVVFTGGHSLFEAKRNRHGNIHAFPSSIDKHHFAAAREGLPDPADQAGIPHPRVGFFGVVDERMDIEYVRQAAALRPDLHFVMLGPVVKIDPATLPKADNIHWIGGKSYGELPAYLANWDYGFMPFALNESTRFISPTKTPEFLAASVPVVSTAITDVVRPYGEKGLVEIAATPEEFVRAIDRLEAMPRDSWLARVDEHLSTTSWDMTWDAMNREIGKVGSARTALTSSAA</sequence>
<dbReference type="EMBL" id="VZDO01000001">
    <property type="protein sequence ID" value="KAB0682544.1"/>
    <property type="molecule type" value="Genomic_DNA"/>
</dbReference>
<evidence type="ECO:0000313" key="2">
    <source>
        <dbReference type="Proteomes" id="UP000432089"/>
    </source>
</evidence>
<gene>
    <name evidence="1" type="ORF">F6X38_00170</name>
</gene>
<keyword evidence="1" id="KW-0808">Transferase</keyword>
<comment type="caution">
    <text evidence="1">The sequence shown here is derived from an EMBL/GenBank/DDBJ whole genome shotgun (WGS) entry which is preliminary data.</text>
</comment>
<dbReference type="Proteomes" id="UP000432089">
    <property type="component" value="Unassembled WGS sequence"/>
</dbReference>